<comment type="caution">
    <text evidence="2">The sequence shown here is derived from an EMBL/GenBank/DDBJ whole genome shotgun (WGS) entry which is preliminary data.</text>
</comment>
<evidence type="ECO:0000256" key="1">
    <source>
        <dbReference type="SAM" id="Phobius"/>
    </source>
</evidence>
<keyword evidence="1" id="KW-0812">Transmembrane</keyword>
<keyword evidence="1" id="KW-1133">Transmembrane helix</keyword>
<proteinExistence type="predicted"/>
<keyword evidence="3" id="KW-1185">Reference proteome</keyword>
<dbReference type="RefSeq" id="WP_226752130.1">
    <property type="nucleotide sequence ID" value="NZ_JAEINI020000013.1"/>
</dbReference>
<evidence type="ECO:0000313" key="2">
    <source>
        <dbReference type="EMBL" id="MCB5228067.1"/>
    </source>
</evidence>
<name>A0ABS8C705_9ALTE</name>
<sequence length="256" mass="28555">MQKIFINSAIGILCFVLGYVAYPIINNTETVMTVSNNNNVNTSNKAAISIEKPRETMSTINPHLTAAANNQQTAELTELTAIVDADVDDISHGRAIFNNGVTAEEVLGFEQALEDWSTEHKNHLNDLIDAYMSNQRSAEGMKSQIAKDNDFLQKPKIKQDPVEDANWAYTMEQQVRMLIAQHELSASFNVINVSCKQLVCDILGAEKTANTWFNLYISLLQSLPNADFADDNGAKSVVYLENNNTMVYFQIKFKHG</sequence>
<protein>
    <submittedName>
        <fullName evidence="2">Uncharacterized protein</fullName>
    </submittedName>
</protein>
<reference evidence="2 3" key="1">
    <citation type="submission" date="2021-10" db="EMBL/GenBank/DDBJ databases">
        <title>Alishewanella koreense sp. nov. isolated from seawater of southwestern coast in South Korea and the proposal for the reclassification of Rheinheimera perlucida and Rheinheimera tuosuensis as Arsukibacterium perlucida and Arsukibacterium tuosuensis.</title>
        <authorList>
            <person name="Kim K.H."/>
            <person name="Ruan W."/>
            <person name="Kim K.R."/>
            <person name="Baek J.H."/>
            <person name="Jeon C.O."/>
        </authorList>
    </citation>
    <scope>NUCLEOTIDE SEQUENCE [LARGE SCALE GENOMIC DNA]</scope>
    <source>
        <strain evidence="2 3">16-MA</strain>
    </source>
</reference>
<evidence type="ECO:0000313" key="3">
    <source>
        <dbReference type="Proteomes" id="UP000633814"/>
    </source>
</evidence>
<dbReference type="Proteomes" id="UP000633814">
    <property type="component" value="Unassembled WGS sequence"/>
</dbReference>
<gene>
    <name evidence="2" type="ORF">JAO78_014745</name>
</gene>
<accession>A0ABS8C705</accession>
<dbReference type="EMBL" id="JAEINI020000013">
    <property type="protein sequence ID" value="MCB5228067.1"/>
    <property type="molecule type" value="Genomic_DNA"/>
</dbReference>
<feature type="transmembrane region" description="Helical" evidence="1">
    <location>
        <begin position="5"/>
        <end position="25"/>
    </location>
</feature>
<keyword evidence="1" id="KW-0472">Membrane</keyword>
<organism evidence="2 3">
    <name type="scientific">Alishewanella maricola</name>
    <dbReference type="NCBI Taxonomy" id="2795740"/>
    <lineage>
        <taxon>Bacteria</taxon>
        <taxon>Pseudomonadati</taxon>
        <taxon>Pseudomonadota</taxon>
        <taxon>Gammaproteobacteria</taxon>
        <taxon>Alteromonadales</taxon>
        <taxon>Alteromonadaceae</taxon>
        <taxon>Alishewanella</taxon>
    </lineage>
</organism>